<feature type="transmembrane region" description="Helical" evidence="1">
    <location>
        <begin position="96"/>
        <end position="113"/>
    </location>
</feature>
<evidence type="ECO:0000256" key="1">
    <source>
        <dbReference type="SAM" id="Phobius"/>
    </source>
</evidence>
<dbReference type="AlphaFoldDB" id="A0A079Z1B0"/>
<feature type="transmembrane region" description="Helical" evidence="1">
    <location>
        <begin position="159"/>
        <end position="177"/>
    </location>
</feature>
<reference evidence="2 3" key="1">
    <citation type="submission" date="2017-03" db="EMBL/GenBank/DDBJ databases">
        <title>Antibiotic resistance of probiotic microorganisms.</title>
        <authorList>
            <person name="Sanudo A.I."/>
            <person name="Olivares M."/>
            <person name="Banuelos O."/>
        </authorList>
    </citation>
    <scope>NUCLEOTIDE SEQUENCE [LARGE SCALE GENOMIC DNA]</scope>
    <source>
        <strain evidence="2 3">CECT8605</strain>
    </source>
</reference>
<proteinExistence type="predicted"/>
<feature type="transmembrane region" description="Helical" evidence="1">
    <location>
        <begin position="319"/>
        <end position="339"/>
    </location>
</feature>
<dbReference type="Proteomes" id="UP000189795">
    <property type="component" value="Unassembled WGS sequence"/>
</dbReference>
<comment type="caution">
    <text evidence="2">The sequence shown here is derived from an EMBL/GenBank/DDBJ whole genome shotgun (WGS) entry which is preliminary data.</text>
</comment>
<keyword evidence="1" id="KW-1133">Transmembrane helix</keyword>
<name>A0A079Z1B0_LIMRT</name>
<organism evidence="2 3">
    <name type="scientific">Limosilactobacillus reuteri</name>
    <name type="common">Lactobacillus reuteri</name>
    <dbReference type="NCBI Taxonomy" id="1598"/>
    <lineage>
        <taxon>Bacteria</taxon>
        <taxon>Bacillati</taxon>
        <taxon>Bacillota</taxon>
        <taxon>Bacilli</taxon>
        <taxon>Lactobacillales</taxon>
        <taxon>Lactobacillaceae</taxon>
        <taxon>Limosilactobacillus</taxon>
    </lineage>
</organism>
<gene>
    <name evidence="2" type="ORF">B5D07_07145</name>
</gene>
<feature type="transmembrane region" description="Helical" evidence="1">
    <location>
        <begin position="207"/>
        <end position="224"/>
    </location>
</feature>
<sequence length="405" mass="46680">MITFSRDKLRWFNNKTISGEQLFFAAFALSLIASFVFNTTFMDYLNVNYVNLVNYLAFALLIVKIYIFDNFKWYEYIGITVILGLAFLSWRRTQLSNVMIMFSFIFAARGISFNKIVRQYFNINLMLMLLTMLYSLAGIIKNLAFFRGTTFRYSLGTDYPTDFSAHIFYLCLAYCYLNYKKMGWLQWLGILVIDYLTYLVTDTRVDALLMILMVLVMLSVSRKLNTKLKKFIASSYWYLSIVLPYSYVLITYYFTFSNPVMVKLDQALSGRLALGKEGFDKYGITLLGKRVIERGWGGSDGLHMMKNNPGKYFFIDSSFVRLLVINGLILGIIALLILVGISLRETVKHEYLLPAILFLVVSSSLIDQHMLEITYNPFMLALLSCVPQTISGGLKNGKVKENNDW</sequence>
<evidence type="ECO:0000313" key="2">
    <source>
        <dbReference type="EMBL" id="OPG88141.1"/>
    </source>
</evidence>
<feature type="transmembrane region" description="Helical" evidence="1">
    <location>
        <begin position="236"/>
        <end position="255"/>
    </location>
</feature>
<keyword evidence="1" id="KW-0472">Membrane</keyword>
<feature type="transmembrane region" description="Helical" evidence="1">
    <location>
        <begin position="73"/>
        <end position="90"/>
    </location>
</feature>
<dbReference type="RefSeq" id="WP_042746545.1">
    <property type="nucleotide sequence ID" value="NZ_CAJSZG010000030.1"/>
</dbReference>
<keyword evidence="1" id="KW-0812">Transmembrane</keyword>
<feature type="transmembrane region" description="Helical" evidence="1">
    <location>
        <begin position="47"/>
        <end position="66"/>
    </location>
</feature>
<feature type="transmembrane region" description="Helical" evidence="1">
    <location>
        <begin position="21"/>
        <end position="41"/>
    </location>
</feature>
<protein>
    <submittedName>
        <fullName evidence="2">Polymerase</fullName>
    </submittedName>
</protein>
<feature type="transmembrane region" description="Helical" evidence="1">
    <location>
        <begin position="125"/>
        <end position="147"/>
    </location>
</feature>
<evidence type="ECO:0000313" key="3">
    <source>
        <dbReference type="Proteomes" id="UP000189795"/>
    </source>
</evidence>
<accession>A0A079Z1B0</accession>
<dbReference type="EMBL" id="MWVS01000079">
    <property type="protein sequence ID" value="OPG88141.1"/>
    <property type="molecule type" value="Genomic_DNA"/>
</dbReference>